<evidence type="ECO:0000313" key="1">
    <source>
        <dbReference type="EMBL" id="EWC88423.1"/>
    </source>
</evidence>
<dbReference type="InterPro" id="IPR023471">
    <property type="entry name" value="CtaG/Cox11_dom_sf"/>
</dbReference>
<accession>W7JU07</accession>
<dbReference type="Proteomes" id="UP000030673">
    <property type="component" value="Unassembled WGS sequence"/>
</dbReference>
<protein>
    <submittedName>
        <fullName evidence="1">Uncharacterized protein</fullName>
    </submittedName>
</protein>
<reference evidence="1 2" key="1">
    <citation type="submission" date="2013-02" db="EMBL/GenBank/DDBJ databases">
        <title>The Genome Sequence of Plasmodium falciparum NF54.</title>
        <authorList>
            <consortium name="The Broad Institute Genome Sequencing Platform"/>
            <consortium name="The Broad Institute Genome Sequencing Center for Infectious Disease"/>
            <person name="Neafsey D."/>
            <person name="Cheeseman I."/>
            <person name="Volkman S."/>
            <person name="Adams J."/>
            <person name="Walker B."/>
            <person name="Young S.K."/>
            <person name="Zeng Q."/>
            <person name="Gargeya S."/>
            <person name="Fitzgerald M."/>
            <person name="Haas B."/>
            <person name="Abouelleil A."/>
            <person name="Alvarado L."/>
            <person name="Arachchi H.M."/>
            <person name="Berlin A.M."/>
            <person name="Chapman S.B."/>
            <person name="Dewar J."/>
            <person name="Goldberg J."/>
            <person name="Griggs A."/>
            <person name="Gujja S."/>
            <person name="Hansen M."/>
            <person name="Howarth C."/>
            <person name="Imamovic A."/>
            <person name="Larimer J."/>
            <person name="McCowan C."/>
            <person name="Murphy C."/>
            <person name="Neiman D."/>
            <person name="Pearson M."/>
            <person name="Priest M."/>
            <person name="Roberts A."/>
            <person name="Saif S."/>
            <person name="Shea T."/>
            <person name="Sisk P."/>
            <person name="Sykes S."/>
            <person name="Wortman J."/>
            <person name="Nusbaum C."/>
            <person name="Birren B."/>
        </authorList>
    </citation>
    <scope>NUCLEOTIDE SEQUENCE [LARGE SCALE GENOMIC DNA]</scope>
    <source>
        <strain evidence="1 2">NF54</strain>
    </source>
</reference>
<dbReference type="AlphaFoldDB" id="W7JU07"/>
<evidence type="ECO:0000313" key="2">
    <source>
        <dbReference type="Proteomes" id="UP000030673"/>
    </source>
</evidence>
<gene>
    <name evidence="1" type="ORF">PFNF54_02742</name>
</gene>
<keyword evidence="2" id="KW-1185">Reference proteome</keyword>
<sequence>MIENCRYWHYNPTKMKCILDLCVYLKSDGSINTFLNKIGCICFISTILSRGDIISLEIILDPPCVKNVVMNNSLSNFYLIVL</sequence>
<organism evidence="1 2">
    <name type="scientific">Plasmodium falciparum (isolate NF54)</name>
    <dbReference type="NCBI Taxonomy" id="5843"/>
    <lineage>
        <taxon>Eukaryota</taxon>
        <taxon>Sar</taxon>
        <taxon>Alveolata</taxon>
        <taxon>Apicomplexa</taxon>
        <taxon>Aconoidasida</taxon>
        <taxon>Haemosporida</taxon>
        <taxon>Plasmodiidae</taxon>
        <taxon>Plasmodium</taxon>
        <taxon>Plasmodium (Laverania)</taxon>
    </lineage>
</organism>
<name>W7JU07_PLAFO</name>
<dbReference type="EMBL" id="KE123814">
    <property type="protein sequence ID" value="EWC88423.1"/>
    <property type="molecule type" value="Genomic_DNA"/>
</dbReference>
<proteinExistence type="predicted"/>
<dbReference type="SUPFAM" id="SSF110111">
    <property type="entry name" value="Ctag/Cox11"/>
    <property type="match status" value="1"/>
</dbReference>